<evidence type="ECO:0000256" key="5">
    <source>
        <dbReference type="ARBA" id="ARBA00022989"/>
    </source>
</evidence>
<feature type="transmembrane region" description="Helical" evidence="7">
    <location>
        <begin position="124"/>
        <end position="141"/>
    </location>
</feature>
<comment type="similarity">
    <text evidence="7">Belongs to the TRAP transporter small permease family.</text>
</comment>
<dbReference type="GO" id="GO:0022857">
    <property type="term" value="F:transmembrane transporter activity"/>
    <property type="evidence" value="ECO:0007669"/>
    <property type="project" value="UniProtKB-UniRule"/>
</dbReference>
<evidence type="ECO:0000256" key="2">
    <source>
        <dbReference type="ARBA" id="ARBA00022448"/>
    </source>
</evidence>
<evidence type="ECO:0000313" key="10">
    <source>
        <dbReference type="Proteomes" id="UP000279959"/>
    </source>
</evidence>
<keyword evidence="10" id="KW-1185">Reference proteome</keyword>
<dbReference type="Proteomes" id="UP000279959">
    <property type="component" value="Chromosome"/>
</dbReference>
<dbReference type="GO" id="GO:0005886">
    <property type="term" value="C:plasma membrane"/>
    <property type="evidence" value="ECO:0007669"/>
    <property type="project" value="UniProtKB-SubCell"/>
</dbReference>
<name>A0A494W8F2_9SPHN</name>
<dbReference type="AlphaFoldDB" id="A0A494W8F2"/>
<comment type="subunit">
    <text evidence="7">The complex comprises the extracytoplasmic solute receptor protein and the two transmembrane proteins.</text>
</comment>
<evidence type="ECO:0000313" key="9">
    <source>
        <dbReference type="EMBL" id="BBD99448.1"/>
    </source>
</evidence>
<protein>
    <recommendedName>
        <fullName evidence="7">TRAP transporter small permease protein</fullName>
    </recommendedName>
</protein>
<reference evidence="9 10" key="1">
    <citation type="submission" date="2018-05" db="EMBL/GenBank/DDBJ databases">
        <title>Complete Genome Sequence of the Nonylphenol-Degrading Bacterium Sphingobium amiense DSM 16289T.</title>
        <authorList>
            <person name="Ootsuka M."/>
            <person name="Nishizawa T."/>
            <person name="Ohta H."/>
        </authorList>
    </citation>
    <scope>NUCLEOTIDE SEQUENCE [LARGE SCALE GENOMIC DNA]</scope>
    <source>
        <strain evidence="9 10">DSM 16289</strain>
    </source>
</reference>
<dbReference type="KEGG" id="sami:SAMIE_1029490"/>
<evidence type="ECO:0000256" key="6">
    <source>
        <dbReference type="ARBA" id="ARBA00023136"/>
    </source>
</evidence>
<keyword evidence="2 7" id="KW-0813">Transport</keyword>
<sequence>MNAARMAMVWTGGVALIAAASLNVLAVIGRHTGLPLKGAIELVQVAVLVAGSLALVAATLARNHARVHLILDRLTGMRRVGAERLCTALSILFYAMLLTGSLWLAMDLWGEQEVSELLDVPWRWMRAFLNAALIVVILLLARQMVERREK</sequence>
<comment type="function">
    <text evidence="7">Part of the tripartite ATP-independent periplasmic (TRAP) transport system.</text>
</comment>
<evidence type="ECO:0000256" key="4">
    <source>
        <dbReference type="ARBA" id="ARBA00022692"/>
    </source>
</evidence>
<comment type="subcellular location">
    <subcellularLocation>
        <location evidence="7">Cell inner membrane</location>
        <topology evidence="7">Multi-pass membrane protein</topology>
    </subcellularLocation>
    <subcellularLocation>
        <location evidence="1">Cell membrane</location>
        <topology evidence="1">Multi-pass membrane protein</topology>
    </subcellularLocation>
</comment>
<gene>
    <name evidence="9" type="ORF">SAMIE_1029490</name>
</gene>
<evidence type="ECO:0000256" key="3">
    <source>
        <dbReference type="ARBA" id="ARBA00022475"/>
    </source>
</evidence>
<dbReference type="Pfam" id="PF04290">
    <property type="entry name" value="DctQ"/>
    <property type="match status" value="1"/>
</dbReference>
<evidence type="ECO:0000259" key="8">
    <source>
        <dbReference type="Pfam" id="PF04290"/>
    </source>
</evidence>
<keyword evidence="7" id="KW-0997">Cell inner membrane</keyword>
<feature type="domain" description="Tripartite ATP-independent periplasmic transporters DctQ component" evidence="8">
    <location>
        <begin position="24"/>
        <end position="147"/>
    </location>
</feature>
<comment type="caution">
    <text evidence="7">Lacks conserved residue(s) required for the propagation of feature annotation.</text>
</comment>
<keyword evidence="4 7" id="KW-0812">Transmembrane</keyword>
<dbReference type="RefSeq" id="WP_066700632.1">
    <property type="nucleotide sequence ID" value="NZ_AP018664.1"/>
</dbReference>
<keyword evidence="6 7" id="KW-0472">Membrane</keyword>
<proteinExistence type="inferred from homology"/>
<feature type="transmembrane region" description="Helical" evidence="7">
    <location>
        <begin position="42"/>
        <end position="61"/>
    </location>
</feature>
<feature type="transmembrane region" description="Helical" evidence="7">
    <location>
        <begin position="82"/>
        <end position="104"/>
    </location>
</feature>
<evidence type="ECO:0000256" key="7">
    <source>
        <dbReference type="RuleBase" id="RU369079"/>
    </source>
</evidence>
<keyword evidence="3" id="KW-1003">Cell membrane</keyword>
<dbReference type="EMBL" id="AP018664">
    <property type="protein sequence ID" value="BBD99448.1"/>
    <property type="molecule type" value="Genomic_DNA"/>
</dbReference>
<accession>A0A494W8F2</accession>
<organism evidence="9 10">
    <name type="scientific">Sphingobium amiense</name>
    <dbReference type="NCBI Taxonomy" id="135719"/>
    <lineage>
        <taxon>Bacteria</taxon>
        <taxon>Pseudomonadati</taxon>
        <taxon>Pseudomonadota</taxon>
        <taxon>Alphaproteobacteria</taxon>
        <taxon>Sphingomonadales</taxon>
        <taxon>Sphingomonadaceae</taxon>
        <taxon>Sphingobium</taxon>
    </lineage>
</organism>
<evidence type="ECO:0000256" key="1">
    <source>
        <dbReference type="ARBA" id="ARBA00004651"/>
    </source>
</evidence>
<keyword evidence="5 7" id="KW-1133">Transmembrane helix</keyword>
<dbReference type="InterPro" id="IPR055348">
    <property type="entry name" value="DctQ"/>
</dbReference>